<evidence type="ECO:0000313" key="2">
    <source>
        <dbReference type="EMBL" id="KAH0774953.1"/>
    </source>
</evidence>
<protein>
    <recommendedName>
        <fullName evidence="1">Retrotransposon gag domain-containing protein</fullName>
    </recommendedName>
</protein>
<feature type="domain" description="Retrotransposon gag" evidence="1">
    <location>
        <begin position="128"/>
        <end position="218"/>
    </location>
</feature>
<dbReference type="Pfam" id="PF03732">
    <property type="entry name" value="Retrotrans_gag"/>
    <property type="match status" value="1"/>
</dbReference>
<keyword evidence="3" id="KW-1185">Reference proteome</keyword>
<gene>
    <name evidence="2" type="ORF">KY290_012090</name>
</gene>
<name>A0ABQ7W2H6_SOLTU</name>
<dbReference type="InterPro" id="IPR005162">
    <property type="entry name" value="Retrotrans_gag_dom"/>
</dbReference>
<dbReference type="Proteomes" id="UP000826656">
    <property type="component" value="Unassembled WGS sequence"/>
</dbReference>
<dbReference type="EMBL" id="JAIVGD010000005">
    <property type="protein sequence ID" value="KAH0774953.1"/>
    <property type="molecule type" value="Genomic_DNA"/>
</dbReference>
<organism evidence="2 3">
    <name type="scientific">Solanum tuberosum</name>
    <name type="common">Potato</name>
    <dbReference type="NCBI Taxonomy" id="4113"/>
    <lineage>
        <taxon>Eukaryota</taxon>
        <taxon>Viridiplantae</taxon>
        <taxon>Streptophyta</taxon>
        <taxon>Embryophyta</taxon>
        <taxon>Tracheophyta</taxon>
        <taxon>Spermatophyta</taxon>
        <taxon>Magnoliopsida</taxon>
        <taxon>eudicotyledons</taxon>
        <taxon>Gunneridae</taxon>
        <taxon>Pentapetalae</taxon>
        <taxon>asterids</taxon>
        <taxon>lamiids</taxon>
        <taxon>Solanales</taxon>
        <taxon>Solanaceae</taxon>
        <taxon>Solanoideae</taxon>
        <taxon>Solaneae</taxon>
        <taxon>Solanum</taxon>
    </lineage>
</organism>
<dbReference type="PANTHER" id="PTHR33223:SF6">
    <property type="entry name" value="CCHC-TYPE DOMAIN-CONTAINING PROTEIN"/>
    <property type="match status" value="1"/>
</dbReference>
<reference evidence="2 3" key="1">
    <citation type="journal article" date="2021" name="bioRxiv">
        <title>Chromosome-scale and haplotype-resolved genome assembly of a tetraploid potato cultivar.</title>
        <authorList>
            <person name="Sun H."/>
            <person name="Jiao W.-B."/>
            <person name="Krause K."/>
            <person name="Campoy J.A."/>
            <person name="Goel M."/>
            <person name="Folz-Donahue K."/>
            <person name="Kukat C."/>
            <person name="Huettel B."/>
            <person name="Schneeberger K."/>
        </authorList>
    </citation>
    <scope>NUCLEOTIDE SEQUENCE [LARGE SCALE GENOMIC DNA]</scope>
    <source>
        <strain evidence="2">SolTubOtavaFocal</strain>
        <tissue evidence="2">Leaves</tissue>
    </source>
</reference>
<evidence type="ECO:0000259" key="1">
    <source>
        <dbReference type="Pfam" id="PF03732"/>
    </source>
</evidence>
<dbReference type="PANTHER" id="PTHR33223">
    <property type="entry name" value="CCHC-TYPE DOMAIN-CONTAINING PROTEIN"/>
    <property type="match status" value="1"/>
</dbReference>
<comment type="caution">
    <text evidence="2">The sequence shown here is derived from an EMBL/GenBank/DDBJ whole genome shotgun (WGS) entry which is preliminary data.</text>
</comment>
<proteinExistence type="predicted"/>
<evidence type="ECO:0000313" key="3">
    <source>
        <dbReference type="Proteomes" id="UP000826656"/>
    </source>
</evidence>
<accession>A0ABQ7W2H6</accession>
<sequence length="348" mass="39972">MADGTRARMVDERLARHDEALTEVLANQQLEIRNTHTGIQETLELILDRLTTLERVPNRAHGEHQQGDGILPNPAQEQRPNRLQMVPIPHPKGELPSFEGYKPKVWLRKCERYFNLYRTQEHQKVEAAALYLNGLAETWYQSLVLSRGLVNWVDFKDELISRFEDELLDDIVEQFNRFVQTGSVDEFLGKFENLKAQMLVRNPHLNDAHFLYSFMGALKEEIRFAVKMFKPTTLKLAIEKARMQEKAIEAVQRRNKVTTATTMGQNSLPKALESSTSRPDAFKLSPEVYEYRKSNRLCFQCGDKYTVGHQCRPKQLNCLMGEVETTGGVSAEVDDPSYTDLSIEGEIK</sequence>